<accession>A0A9P6CS18</accession>
<sequence>MYKDRSSSSKVVLKNRPAAVTPPLQTRSSVAGDSKPLFPAQSSTKRKKAQAKDIDPSSIVEDGNQAVAKRERTSADHAKPLSGAEDGKQTSPMGSPTKRQKTLPTDLKPLSKLEKRPLFDISKSSTVVTQADLTSLRINTLPTVCEIDEAFVRDPYLDSLGAYENLAPLLKCEVDTASGNKYGGSKPNGRFIFANWPELCQPGFSMSTAANLMLFDYDEDYVNLSRVPPVMLTGRLLPGQRTYDVCIDNKTAMCVSGLMSRKSYLLAEHPNLGNHSLGGIGHNYEWERYEGVLGLLTGQTRMGSQVYNQITPFQTRATNSYSNNQASSSNVPDCLFAHRPSATTLPVRRPRLPLEFTDIVPVYDGTAVQDDFQ</sequence>
<dbReference type="AlphaFoldDB" id="A0A9P6CS18"/>
<dbReference type="Proteomes" id="UP000807469">
    <property type="component" value="Unassembled WGS sequence"/>
</dbReference>
<gene>
    <name evidence="2" type="ORF">BDN70DRAFT_902347</name>
</gene>
<feature type="region of interest" description="Disordered" evidence="1">
    <location>
        <begin position="1"/>
        <end position="109"/>
    </location>
</feature>
<reference evidence="2" key="1">
    <citation type="submission" date="2020-11" db="EMBL/GenBank/DDBJ databases">
        <authorList>
            <consortium name="DOE Joint Genome Institute"/>
            <person name="Ahrendt S."/>
            <person name="Riley R."/>
            <person name="Andreopoulos W."/>
            <person name="Labutti K."/>
            <person name="Pangilinan J."/>
            <person name="Ruiz-Duenas F.J."/>
            <person name="Barrasa J.M."/>
            <person name="Sanchez-Garcia M."/>
            <person name="Camarero S."/>
            <person name="Miyauchi S."/>
            <person name="Serrano A."/>
            <person name="Linde D."/>
            <person name="Babiker R."/>
            <person name="Drula E."/>
            <person name="Ayuso-Fernandez I."/>
            <person name="Pacheco R."/>
            <person name="Padilla G."/>
            <person name="Ferreira P."/>
            <person name="Barriuso J."/>
            <person name="Kellner H."/>
            <person name="Castanera R."/>
            <person name="Alfaro M."/>
            <person name="Ramirez L."/>
            <person name="Pisabarro A.G."/>
            <person name="Kuo A."/>
            <person name="Tritt A."/>
            <person name="Lipzen A."/>
            <person name="He G."/>
            <person name="Yan M."/>
            <person name="Ng V."/>
            <person name="Cullen D."/>
            <person name="Martin F."/>
            <person name="Rosso M.-N."/>
            <person name="Henrissat B."/>
            <person name="Hibbett D."/>
            <person name="Martinez A.T."/>
            <person name="Grigoriev I.V."/>
        </authorList>
    </citation>
    <scope>NUCLEOTIDE SEQUENCE</scope>
    <source>
        <strain evidence="2">CIRM-BRFM 674</strain>
    </source>
</reference>
<keyword evidence="3" id="KW-1185">Reference proteome</keyword>
<name>A0A9P6CS18_9AGAR</name>
<protein>
    <submittedName>
        <fullName evidence="2">Uncharacterized protein</fullName>
    </submittedName>
</protein>
<comment type="caution">
    <text evidence="2">The sequence shown here is derived from an EMBL/GenBank/DDBJ whole genome shotgun (WGS) entry which is preliminary data.</text>
</comment>
<proteinExistence type="predicted"/>
<feature type="non-terminal residue" evidence="2">
    <location>
        <position position="373"/>
    </location>
</feature>
<evidence type="ECO:0000313" key="3">
    <source>
        <dbReference type="Proteomes" id="UP000807469"/>
    </source>
</evidence>
<feature type="compositionally biased region" description="Basic and acidic residues" evidence="1">
    <location>
        <begin position="68"/>
        <end position="79"/>
    </location>
</feature>
<organism evidence="2 3">
    <name type="scientific">Pholiota conissans</name>
    <dbReference type="NCBI Taxonomy" id="109636"/>
    <lineage>
        <taxon>Eukaryota</taxon>
        <taxon>Fungi</taxon>
        <taxon>Dikarya</taxon>
        <taxon>Basidiomycota</taxon>
        <taxon>Agaricomycotina</taxon>
        <taxon>Agaricomycetes</taxon>
        <taxon>Agaricomycetidae</taxon>
        <taxon>Agaricales</taxon>
        <taxon>Agaricineae</taxon>
        <taxon>Strophariaceae</taxon>
        <taxon>Pholiota</taxon>
    </lineage>
</organism>
<evidence type="ECO:0000256" key="1">
    <source>
        <dbReference type="SAM" id="MobiDB-lite"/>
    </source>
</evidence>
<evidence type="ECO:0000313" key="2">
    <source>
        <dbReference type="EMBL" id="KAF9470153.1"/>
    </source>
</evidence>
<feature type="non-terminal residue" evidence="2">
    <location>
        <position position="1"/>
    </location>
</feature>
<dbReference type="EMBL" id="MU156229">
    <property type="protein sequence ID" value="KAF9470153.1"/>
    <property type="molecule type" value="Genomic_DNA"/>
</dbReference>
<dbReference type="OrthoDB" id="3063746at2759"/>